<sequence precursor="true">MKKLVMAIIMIILTFSAASIYAEGNLLNNPSFEEVNGENPTGWETWGYNSGSVFKLEDGAGHDGKKYVSITSENENDARYKQTVAVKENATYKLSCWVKTENVGSERTGAIISLLDYVFSSKDLKGTNNEWQYAEMYFKPGAGINGVVVTVSLGGHGNMNKGKAYFDDLSLEEVTNVPNGVSVAPIEKNKPAENTASGGKKSNSMGTIIVVIIVALIVVGLIIYIVFTASKSGKAKKTDDQDDYYDSDDDENNSDDYDEYE</sequence>
<dbReference type="RefSeq" id="WP_050753620.1">
    <property type="nucleotide sequence ID" value="NZ_JQKC01000002.1"/>
</dbReference>
<feature type="domain" description="CBM-cenC" evidence="5">
    <location>
        <begin position="24"/>
        <end position="154"/>
    </location>
</feature>
<evidence type="ECO:0000256" key="4">
    <source>
        <dbReference type="SAM" id="SignalP"/>
    </source>
</evidence>
<dbReference type="Pfam" id="PF02018">
    <property type="entry name" value="CBM_4_9"/>
    <property type="match status" value="1"/>
</dbReference>
<feature type="signal peptide" evidence="4">
    <location>
        <begin position="1"/>
        <end position="22"/>
    </location>
</feature>
<dbReference type="EMBL" id="LGTC01000001">
    <property type="protein sequence ID" value="KNY28572.1"/>
    <property type="molecule type" value="Genomic_DNA"/>
</dbReference>
<dbReference type="InterPro" id="IPR008979">
    <property type="entry name" value="Galactose-bd-like_sf"/>
</dbReference>
<dbReference type="GO" id="GO:0016798">
    <property type="term" value="F:hydrolase activity, acting on glycosyl bonds"/>
    <property type="evidence" value="ECO:0007669"/>
    <property type="project" value="InterPro"/>
</dbReference>
<evidence type="ECO:0000259" key="5">
    <source>
        <dbReference type="Pfam" id="PF02018"/>
    </source>
</evidence>
<evidence type="ECO:0000313" key="7">
    <source>
        <dbReference type="Proteomes" id="UP000036923"/>
    </source>
</evidence>
<feature type="transmembrane region" description="Helical" evidence="3">
    <location>
        <begin position="205"/>
        <end position="227"/>
    </location>
</feature>
<evidence type="ECO:0000313" key="6">
    <source>
        <dbReference type="EMBL" id="KNY28572.1"/>
    </source>
</evidence>
<feature type="region of interest" description="Disordered" evidence="2">
    <location>
        <begin position="232"/>
        <end position="261"/>
    </location>
</feature>
<keyword evidence="7" id="KW-1185">Reference proteome</keyword>
<dbReference type="STRING" id="398512.Bccel_3846"/>
<proteinExistence type="predicted"/>
<dbReference type="PATRIC" id="fig|398512.5.peg.4026"/>
<dbReference type="Gene3D" id="2.60.120.260">
    <property type="entry name" value="Galactose-binding domain-like"/>
    <property type="match status" value="1"/>
</dbReference>
<dbReference type="AlphaFoldDB" id="A0A0L6JT23"/>
<reference evidence="7" key="1">
    <citation type="submission" date="2015-07" db="EMBL/GenBank/DDBJ databases">
        <title>Near-Complete Genome Sequence of the Cellulolytic Bacterium Bacteroides (Pseudobacteroides) cellulosolvens ATCC 35603.</title>
        <authorList>
            <person name="Dassa B."/>
            <person name="Utturkar S.M."/>
            <person name="Klingeman D.M."/>
            <person name="Hurt R.A."/>
            <person name="Keller M."/>
            <person name="Xu J."/>
            <person name="Reddy Y.H.K."/>
            <person name="Borovok I."/>
            <person name="Grinberg I.R."/>
            <person name="Lamed R."/>
            <person name="Zhivin O."/>
            <person name="Bayer E.A."/>
            <person name="Brown S.D."/>
        </authorList>
    </citation>
    <scope>NUCLEOTIDE SEQUENCE [LARGE SCALE GENOMIC DNA]</scope>
    <source>
        <strain evidence="7">DSM 2933</strain>
    </source>
</reference>
<keyword evidence="3" id="KW-0472">Membrane</keyword>
<gene>
    <name evidence="6" type="ORF">Bccel_3846</name>
</gene>
<keyword evidence="3" id="KW-0812">Transmembrane</keyword>
<dbReference type="InterPro" id="IPR003305">
    <property type="entry name" value="CenC_carb-bd"/>
</dbReference>
<dbReference type="SUPFAM" id="SSF49785">
    <property type="entry name" value="Galactose-binding domain-like"/>
    <property type="match status" value="1"/>
</dbReference>
<organism evidence="6 7">
    <name type="scientific">Pseudobacteroides cellulosolvens ATCC 35603 = DSM 2933</name>
    <dbReference type="NCBI Taxonomy" id="398512"/>
    <lineage>
        <taxon>Bacteria</taxon>
        <taxon>Bacillati</taxon>
        <taxon>Bacillota</taxon>
        <taxon>Clostridia</taxon>
        <taxon>Eubacteriales</taxon>
        <taxon>Oscillospiraceae</taxon>
        <taxon>Pseudobacteroides</taxon>
    </lineage>
</organism>
<feature type="compositionally biased region" description="Acidic residues" evidence="2">
    <location>
        <begin position="240"/>
        <end position="261"/>
    </location>
</feature>
<name>A0A0L6JT23_9FIRM</name>
<protein>
    <submittedName>
        <fullName evidence="6">Carbohydrate-binding CenC domain protein</fullName>
    </submittedName>
</protein>
<keyword evidence="3" id="KW-1133">Transmembrane helix</keyword>
<dbReference type="eggNOG" id="COG3534">
    <property type="taxonomic scope" value="Bacteria"/>
</dbReference>
<dbReference type="Proteomes" id="UP000036923">
    <property type="component" value="Unassembled WGS sequence"/>
</dbReference>
<comment type="caution">
    <text evidence="6">The sequence shown here is derived from an EMBL/GenBank/DDBJ whole genome shotgun (WGS) entry which is preliminary data.</text>
</comment>
<evidence type="ECO:0000256" key="2">
    <source>
        <dbReference type="SAM" id="MobiDB-lite"/>
    </source>
</evidence>
<feature type="chain" id="PRO_5005566411" evidence="4">
    <location>
        <begin position="23"/>
        <end position="261"/>
    </location>
</feature>
<evidence type="ECO:0000256" key="3">
    <source>
        <dbReference type="SAM" id="Phobius"/>
    </source>
</evidence>
<dbReference type="OrthoDB" id="2084444at2"/>
<accession>A0A0L6JT23</accession>
<keyword evidence="1" id="KW-0378">Hydrolase</keyword>
<keyword evidence="4" id="KW-0732">Signal</keyword>
<evidence type="ECO:0000256" key="1">
    <source>
        <dbReference type="ARBA" id="ARBA00022801"/>
    </source>
</evidence>